<accession>A0A0E3Z6P8</accession>
<organism evidence="1 2">
    <name type="scientific">Lambdina fiscellaria nucleopolyhedrovirus</name>
    <dbReference type="NCBI Taxonomy" id="1642929"/>
    <lineage>
        <taxon>Viruses</taxon>
        <taxon>Viruses incertae sedis</taxon>
        <taxon>Naldaviricetes</taxon>
        <taxon>Lefavirales</taxon>
        <taxon>Baculoviridae</taxon>
        <taxon>Alphabaculovirus</taxon>
        <taxon>Alphabaculovirus lafiscellariae</taxon>
    </lineage>
</organism>
<dbReference type="Proteomes" id="UP000201190">
    <property type="component" value="Segment"/>
</dbReference>
<sequence>MNYSAAALVLLVAYMWHTGSLMREMHYIKQLLVTMYDMMDVNFKSVIATMESARNETAFLFERLQNNTNHIITLVVQNSKKIDALNDKVNVILNKLK</sequence>
<dbReference type="OrthoDB" id="24616at10239"/>
<name>A0A0E3Z6P8_9ABAC</name>
<evidence type="ECO:0000313" key="2">
    <source>
        <dbReference type="Proteomes" id="UP000201190"/>
    </source>
</evidence>
<proteinExistence type="predicted"/>
<reference evidence="1 2" key="1">
    <citation type="journal article" date="2015" name="Genome Announc.">
        <title>Genome Sequence of an Alphabaculovirus Isolated from the Oak Looper, Lambdina fiscellaria, Contains a Putative 2-Kilobase-Pair Transposable Element Encoding a Transposase and a FLYWCH Domain-Containing Protein.</title>
        <authorList>
            <person name="Rohrmann G.F."/>
            <person name="Erlandson M.A."/>
            <person name="Theilmann D.A."/>
        </authorList>
    </citation>
    <scope>NUCLEOTIDE SEQUENCE [LARGE SCALE GENOMIC DNA]</scope>
    <source>
        <strain evidence="1">GR15</strain>
    </source>
</reference>
<dbReference type="KEGG" id="vg:24170850"/>
<evidence type="ECO:0000313" key="1">
    <source>
        <dbReference type="EMBL" id="AKC91647.1"/>
    </source>
</evidence>
<dbReference type="RefSeq" id="YP_009133229.1">
    <property type="nucleotide sequence ID" value="NC_026922.1"/>
</dbReference>
<keyword evidence="2" id="KW-1185">Reference proteome</keyword>
<dbReference type="GeneID" id="24170850"/>
<protein>
    <submittedName>
        <fullName evidence="1">Gp16</fullName>
    </submittedName>
</protein>
<dbReference type="EMBL" id="KP752043">
    <property type="protein sequence ID" value="AKC91647.1"/>
    <property type="molecule type" value="Genomic_DNA"/>
</dbReference>